<evidence type="ECO:0000313" key="3">
    <source>
        <dbReference type="Proteomes" id="UP000054783"/>
    </source>
</evidence>
<dbReference type="InterPro" id="IPR002885">
    <property type="entry name" value="PPR_rpt"/>
</dbReference>
<keyword evidence="3" id="KW-1185">Reference proteome</keyword>
<dbReference type="NCBIfam" id="TIGR00756">
    <property type="entry name" value="PPR"/>
    <property type="match status" value="2"/>
</dbReference>
<dbReference type="AlphaFoldDB" id="A0A0V0YTE5"/>
<dbReference type="Gene3D" id="1.25.40.10">
    <property type="entry name" value="Tetratricopeptide repeat domain"/>
    <property type="match status" value="1"/>
</dbReference>
<evidence type="ECO:0000313" key="2">
    <source>
        <dbReference type="EMBL" id="KRY03267.1"/>
    </source>
</evidence>
<accession>A0A0V0YTE5</accession>
<dbReference type="PROSITE" id="PS51375">
    <property type="entry name" value="PPR"/>
    <property type="match status" value="2"/>
</dbReference>
<evidence type="ECO:0000256" key="1">
    <source>
        <dbReference type="PROSITE-ProRule" id="PRU00708"/>
    </source>
</evidence>
<gene>
    <name evidence="2" type="ORF">T12_9143</name>
</gene>
<dbReference type="InterPro" id="IPR011990">
    <property type="entry name" value="TPR-like_helical_dom_sf"/>
</dbReference>
<dbReference type="STRING" id="990121.A0A0V0YTE5"/>
<name>A0A0V0YTE5_9BILA</name>
<protein>
    <submittedName>
        <fullName evidence="2">Mitochondrial pentatricopeptide repeat-containing protein</fullName>
    </submittedName>
</protein>
<feature type="repeat" description="PPR" evidence="1">
    <location>
        <begin position="9"/>
        <end position="43"/>
    </location>
</feature>
<dbReference type="Pfam" id="PF01535">
    <property type="entry name" value="PPR"/>
    <property type="match status" value="2"/>
</dbReference>
<dbReference type="PANTHER" id="PTHR46862">
    <property type="entry name" value="OS07G0661900 PROTEIN"/>
    <property type="match status" value="1"/>
</dbReference>
<comment type="caution">
    <text evidence="2">The sequence shown here is derived from an EMBL/GenBank/DDBJ whole genome shotgun (WGS) entry which is preliminary data.</text>
</comment>
<dbReference type="PANTHER" id="PTHR46862:SF5">
    <property type="entry name" value="OS02G0170000 PROTEIN"/>
    <property type="match status" value="1"/>
</dbReference>
<proteinExistence type="predicted"/>
<sequence length="115" mass="12983">MRNRGCGSNVFVYTCFIRARADMGLIEDALRLFDEMHSIGLKLYDETYNCLIESCAKAGRLEESLAFYEEMKREGLVLSFSTFSEIVGILCDNGEIEDLFLMKAFIAILLMDLGG</sequence>
<dbReference type="EMBL" id="JYDQ01002968">
    <property type="protein sequence ID" value="KRY03267.1"/>
    <property type="molecule type" value="Genomic_DNA"/>
</dbReference>
<reference evidence="2 3" key="1">
    <citation type="submission" date="2015-01" db="EMBL/GenBank/DDBJ databases">
        <title>Evolution of Trichinella species and genotypes.</title>
        <authorList>
            <person name="Korhonen P.K."/>
            <person name="Edoardo P."/>
            <person name="Giuseppe L.R."/>
            <person name="Gasser R.B."/>
        </authorList>
    </citation>
    <scope>NUCLEOTIDE SEQUENCE [LARGE SCALE GENOMIC DNA]</scope>
    <source>
        <strain evidence="2">ISS2496</strain>
    </source>
</reference>
<feature type="repeat" description="PPR" evidence="1">
    <location>
        <begin position="44"/>
        <end position="78"/>
    </location>
</feature>
<organism evidence="2 3">
    <name type="scientific">Trichinella patagoniensis</name>
    <dbReference type="NCBI Taxonomy" id="990121"/>
    <lineage>
        <taxon>Eukaryota</taxon>
        <taxon>Metazoa</taxon>
        <taxon>Ecdysozoa</taxon>
        <taxon>Nematoda</taxon>
        <taxon>Enoplea</taxon>
        <taxon>Dorylaimia</taxon>
        <taxon>Trichinellida</taxon>
        <taxon>Trichinellidae</taxon>
        <taxon>Trichinella</taxon>
    </lineage>
</organism>
<dbReference type="Proteomes" id="UP000054783">
    <property type="component" value="Unassembled WGS sequence"/>
</dbReference>